<dbReference type="Proteomes" id="UP000245884">
    <property type="component" value="Unassembled WGS sequence"/>
</dbReference>
<feature type="region of interest" description="Disordered" evidence="1">
    <location>
        <begin position="750"/>
        <end position="776"/>
    </location>
</feature>
<dbReference type="RefSeq" id="XP_025360601.1">
    <property type="nucleotide sequence ID" value="XM_025509675.1"/>
</dbReference>
<feature type="transmembrane region" description="Helical" evidence="2">
    <location>
        <begin position="474"/>
        <end position="500"/>
    </location>
</feature>
<evidence type="ECO:0000256" key="1">
    <source>
        <dbReference type="SAM" id="MobiDB-lite"/>
    </source>
</evidence>
<feature type="compositionally biased region" description="Low complexity" evidence="1">
    <location>
        <begin position="338"/>
        <end position="347"/>
    </location>
</feature>
<name>A0A316UL68_9BASI</name>
<proteinExistence type="predicted"/>
<protein>
    <submittedName>
        <fullName evidence="3">Uncharacterized protein</fullName>
    </submittedName>
</protein>
<keyword evidence="2" id="KW-0812">Transmembrane</keyword>
<feature type="compositionally biased region" description="Acidic residues" evidence="1">
    <location>
        <begin position="371"/>
        <end position="381"/>
    </location>
</feature>
<dbReference type="STRING" id="1569628.A0A316UL68"/>
<feature type="region of interest" description="Disordered" evidence="1">
    <location>
        <begin position="849"/>
        <end position="871"/>
    </location>
</feature>
<feature type="region of interest" description="Disordered" evidence="1">
    <location>
        <begin position="896"/>
        <end position="1021"/>
    </location>
</feature>
<evidence type="ECO:0000256" key="2">
    <source>
        <dbReference type="SAM" id="Phobius"/>
    </source>
</evidence>
<feature type="transmembrane region" description="Helical" evidence="2">
    <location>
        <begin position="109"/>
        <end position="136"/>
    </location>
</feature>
<dbReference type="GeneID" id="37031498"/>
<keyword evidence="2" id="KW-0472">Membrane</keyword>
<feature type="region of interest" description="Disordered" evidence="1">
    <location>
        <begin position="789"/>
        <end position="816"/>
    </location>
</feature>
<keyword evidence="4" id="KW-1185">Reference proteome</keyword>
<sequence length="1021" mass="109147">MSVPAGHPSSSIVLSAPAVHGPFPEAITTLLNGSAEDRAQGLVRLEAFILDLFTFKFSRAFFIALLTAACFLALLVVVGSVVIMYRIWNGKFWVVRFMRRSEGIYVVPNALNAFTLLEGSFGALWFAYVWVLIYAYGKNRPALHHSADAFNMLVWIPLYLGALYAAVGSFYTAPGALDSGRLQKQWAFHRIIRRPWIINSISLGTPLVLAACLIPCAVYAQNALSRNYEHYQAFSGQVLAATAGGTVSAAQSQAFLEQASNIWNDVGDGKRWLSIGYAIWTAFAALLLLFYIPAGGYMLKLVNAQAQTQHDQVHKIERQQEEMLEAERLQREKEQREATAGAASTRASRVRHANDPLLFQPLVEQQAPSADGDEDLADVTDPDSHKNRSSSIALTSSDSPVSPQPDIHASRAASGRPRTASESGRDDSSSPSGGDVFFPPLRAAVRKREQFQLSSDAAPVTRWKYLRRCFRSLLILYVGIIAAATIYLVIAARLAVSLYGSFLVGPDAASYVVATSHQPTAWTAVFFGSLTLGAVFFRFMDSPVGDRTISRRSQQSSGSAAGRGRGDGAGARGRSNPRPGGEGQVLSRSLPAVPESEGAIPTVSQQLLSRDGGAGIGGRAAHQAKEPPSPGMNFQLRKSQRRPDAIVIMPVGSETTSYANPEDQTRSTRSGRGMGFGGVGEDSQTTSKRSWRGLMGRYGGPSRGLARGVPEDVTQGTIMSQEMSMGGGGSSSRPAEFIMLDVPALAASHAADVSSPPTESQELLSSDAASLTSPRHTDRHFVDTVAPALGPSVKLDSPPRSGTASAVPSPLQANDQRSRRISPMGLAQPIVAQSAGVYPSHTSGWPATPNLSGLPASASSSSSSGVPRDMMYPPSTQVYAFAGASPSRANRRLPLLEPASPTRQPGVVPSSPTQQRTPRRHGSLQRVNPGSPSSPSLGSWRTRLANGERLPQRPDAPSQPLPPSPAQAPRSPVGLVRAKDAEEDESLSSARGWPYLNSPSYAASPRYAGQGTKSPSSYDFF</sequence>
<feature type="compositionally biased region" description="Polar residues" evidence="1">
    <location>
        <begin position="389"/>
        <end position="401"/>
    </location>
</feature>
<feature type="compositionally biased region" description="Polar residues" evidence="1">
    <location>
        <begin position="1011"/>
        <end position="1021"/>
    </location>
</feature>
<feature type="compositionally biased region" description="Basic and acidic residues" evidence="1">
    <location>
        <begin position="328"/>
        <end position="337"/>
    </location>
</feature>
<feature type="region of interest" description="Disordered" evidence="1">
    <location>
        <begin position="368"/>
        <end position="434"/>
    </location>
</feature>
<keyword evidence="2" id="KW-1133">Transmembrane helix</keyword>
<feature type="transmembrane region" description="Helical" evidence="2">
    <location>
        <begin position="60"/>
        <end position="88"/>
    </location>
</feature>
<feature type="transmembrane region" description="Helical" evidence="2">
    <location>
        <begin position="156"/>
        <end position="177"/>
    </location>
</feature>
<feature type="compositionally biased region" description="Pro residues" evidence="1">
    <location>
        <begin position="957"/>
        <end position="966"/>
    </location>
</feature>
<evidence type="ECO:0000313" key="3">
    <source>
        <dbReference type="EMBL" id="PWN25989.1"/>
    </source>
</evidence>
<feature type="compositionally biased region" description="Polar residues" evidence="1">
    <location>
        <begin position="755"/>
        <end position="774"/>
    </location>
</feature>
<gene>
    <name evidence="3" type="ORF">BDZ90DRAFT_56081</name>
</gene>
<feature type="compositionally biased region" description="Low complexity" evidence="1">
    <location>
        <begin position="551"/>
        <end position="560"/>
    </location>
</feature>
<reference evidence="3 4" key="1">
    <citation type="journal article" date="2018" name="Mol. Biol. Evol.">
        <title>Broad Genomic Sampling Reveals a Smut Pathogenic Ancestry of the Fungal Clade Ustilaginomycotina.</title>
        <authorList>
            <person name="Kijpornyongpan T."/>
            <person name="Mondo S.J."/>
            <person name="Barry K."/>
            <person name="Sandor L."/>
            <person name="Lee J."/>
            <person name="Lipzen A."/>
            <person name="Pangilinan J."/>
            <person name="LaButti K."/>
            <person name="Hainaut M."/>
            <person name="Henrissat B."/>
            <person name="Grigoriev I.V."/>
            <person name="Spatafora J.W."/>
            <person name="Aime M.C."/>
        </authorList>
    </citation>
    <scope>NUCLEOTIDE SEQUENCE [LARGE SCALE GENOMIC DNA]</scope>
    <source>
        <strain evidence="3 4">MCA 5214</strain>
    </source>
</reference>
<feature type="region of interest" description="Disordered" evidence="1">
    <location>
        <begin position="547"/>
        <end position="636"/>
    </location>
</feature>
<feature type="compositionally biased region" description="Polar residues" evidence="1">
    <location>
        <begin position="800"/>
        <end position="815"/>
    </location>
</feature>
<feature type="compositionally biased region" description="Gly residues" evidence="1">
    <location>
        <begin position="561"/>
        <end position="571"/>
    </location>
</feature>
<feature type="transmembrane region" description="Helical" evidence="2">
    <location>
        <begin position="272"/>
        <end position="292"/>
    </location>
</feature>
<dbReference type="AlphaFoldDB" id="A0A316UL68"/>
<dbReference type="OrthoDB" id="3359721at2759"/>
<accession>A0A316UL68</accession>
<dbReference type="EMBL" id="KZ819673">
    <property type="protein sequence ID" value="PWN25989.1"/>
    <property type="molecule type" value="Genomic_DNA"/>
</dbReference>
<feature type="transmembrane region" description="Helical" evidence="2">
    <location>
        <begin position="197"/>
        <end position="220"/>
    </location>
</feature>
<organism evidence="3 4">
    <name type="scientific">Jaminaea rosea</name>
    <dbReference type="NCBI Taxonomy" id="1569628"/>
    <lineage>
        <taxon>Eukaryota</taxon>
        <taxon>Fungi</taxon>
        <taxon>Dikarya</taxon>
        <taxon>Basidiomycota</taxon>
        <taxon>Ustilaginomycotina</taxon>
        <taxon>Exobasidiomycetes</taxon>
        <taxon>Microstromatales</taxon>
        <taxon>Microstromatales incertae sedis</taxon>
        <taxon>Jaminaea</taxon>
    </lineage>
</organism>
<feature type="region of interest" description="Disordered" evidence="1">
    <location>
        <begin position="655"/>
        <end position="688"/>
    </location>
</feature>
<feature type="compositionally biased region" description="Low complexity" evidence="1">
    <location>
        <begin position="929"/>
        <end position="939"/>
    </location>
</feature>
<evidence type="ECO:0000313" key="4">
    <source>
        <dbReference type="Proteomes" id="UP000245884"/>
    </source>
</evidence>
<feature type="region of interest" description="Disordered" evidence="1">
    <location>
        <begin position="328"/>
        <end position="351"/>
    </location>
</feature>